<evidence type="ECO:0000259" key="1">
    <source>
        <dbReference type="Pfam" id="PF10111"/>
    </source>
</evidence>
<name>A0A7Z9E323_9CYAN</name>
<dbReference type="Proteomes" id="UP000182190">
    <property type="component" value="Unassembled WGS sequence"/>
</dbReference>
<feature type="domain" description="Glycosyltransferase 2-like prokaryotic type" evidence="1">
    <location>
        <begin position="5"/>
        <end position="249"/>
    </location>
</feature>
<protein>
    <submittedName>
        <fullName evidence="2">Glycosyltransferase involved in cell wall biogenesis</fullName>
    </submittedName>
</protein>
<dbReference type="InterPro" id="IPR019290">
    <property type="entry name" value="GlycosylTrfase-like_prok"/>
</dbReference>
<dbReference type="Pfam" id="PF10111">
    <property type="entry name" value="Glyco_tranf_2_2"/>
    <property type="match status" value="1"/>
</dbReference>
<gene>
    <name evidence="2" type="ORF">PL9631_780050</name>
</gene>
<dbReference type="PANTHER" id="PTHR22916:SF3">
    <property type="entry name" value="UDP-GLCNAC:BETAGAL BETA-1,3-N-ACETYLGLUCOSAMINYLTRANSFERASE-LIKE PROTEIN 1"/>
    <property type="match status" value="1"/>
</dbReference>
<dbReference type="InterPro" id="IPR029044">
    <property type="entry name" value="Nucleotide-diphossugar_trans"/>
</dbReference>
<proteinExistence type="predicted"/>
<dbReference type="OrthoDB" id="9812327at2"/>
<sequence>MPKVSVIIPAYNAENTIVETLESIQKQTLSDFEVLVIDDGSKDKTVELVKQMTDPRVQVFAYPNGGVSVARNRGIEQAKGEFIAFIDNDDLWTEDKLELQIAALEKNPQASAVYSWTVNMMDDGASISFVQGTESTVEGNIYPDLLLGNFIGSGSNILVRREVIDVVGGYEPNLVFSDWDFCLRVAAKFQFAVVPKPQILYRKVAGSMSSKVDSMEKEGLRALERAYQVAPPELQPLKNRSLAFLYRYLADLCLAYDTDAKGLDYAQAKLWQAVTLYPAILRESYVQKLIIKLLIKRVLPTELSNSVIQSLKKKLARRDPRV</sequence>
<dbReference type="RefSeq" id="WP_083621731.1">
    <property type="nucleotide sequence ID" value="NZ_LR735018.1"/>
</dbReference>
<dbReference type="CDD" id="cd00761">
    <property type="entry name" value="Glyco_tranf_GTA_type"/>
    <property type="match status" value="1"/>
</dbReference>
<comment type="caution">
    <text evidence="2">The sequence shown here is derived from an EMBL/GenBank/DDBJ whole genome shotgun (WGS) entry which is preliminary data.</text>
</comment>
<organism evidence="2 3">
    <name type="scientific">Planktothrix paucivesiculata PCC 9631</name>
    <dbReference type="NCBI Taxonomy" id="671071"/>
    <lineage>
        <taxon>Bacteria</taxon>
        <taxon>Bacillati</taxon>
        <taxon>Cyanobacteriota</taxon>
        <taxon>Cyanophyceae</taxon>
        <taxon>Oscillatoriophycideae</taxon>
        <taxon>Oscillatoriales</taxon>
        <taxon>Microcoleaceae</taxon>
        <taxon>Planktothrix</taxon>
    </lineage>
</organism>
<dbReference type="SUPFAM" id="SSF53448">
    <property type="entry name" value="Nucleotide-diphospho-sugar transferases"/>
    <property type="match status" value="1"/>
</dbReference>
<evidence type="ECO:0000313" key="3">
    <source>
        <dbReference type="Proteomes" id="UP000182190"/>
    </source>
</evidence>
<reference evidence="2" key="1">
    <citation type="submission" date="2019-10" db="EMBL/GenBank/DDBJ databases">
        <authorList>
            <consortium name="Genoscope - CEA"/>
            <person name="William W."/>
        </authorList>
    </citation>
    <scope>NUCLEOTIDE SEQUENCE [LARGE SCALE GENOMIC DNA]</scope>
    <source>
        <strain evidence="2">BBR_PRJEB10994</strain>
    </source>
</reference>
<dbReference type="EMBL" id="CZCS02000221">
    <property type="protein sequence ID" value="VXD24163.1"/>
    <property type="molecule type" value="Genomic_DNA"/>
</dbReference>
<dbReference type="GO" id="GO:0016757">
    <property type="term" value="F:glycosyltransferase activity"/>
    <property type="evidence" value="ECO:0007669"/>
    <property type="project" value="TreeGrafter"/>
</dbReference>
<keyword evidence="3" id="KW-1185">Reference proteome</keyword>
<accession>A0A7Z9E323</accession>
<dbReference type="AlphaFoldDB" id="A0A7Z9E323"/>
<evidence type="ECO:0000313" key="2">
    <source>
        <dbReference type="EMBL" id="VXD24163.1"/>
    </source>
</evidence>
<dbReference type="Gene3D" id="3.90.550.10">
    <property type="entry name" value="Spore Coat Polysaccharide Biosynthesis Protein SpsA, Chain A"/>
    <property type="match status" value="1"/>
</dbReference>
<dbReference type="PANTHER" id="PTHR22916">
    <property type="entry name" value="GLYCOSYLTRANSFERASE"/>
    <property type="match status" value="1"/>
</dbReference>